<gene>
    <name evidence="2" type="ORF">KUDE01_027098</name>
</gene>
<organism evidence="2 3">
    <name type="scientific">Dissostichus eleginoides</name>
    <name type="common">Patagonian toothfish</name>
    <name type="synonym">Dissostichus amissus</name>
    <dbReference type="NCBI Taxonomy" id="100907"/>
    <lineage>
        <taxon>Eukaryota</taxon>
        <taxon>Metazoa</taxon>
        <taxon>Chordata</taxon>
        <taxon>Craniata</taxon>
        <taxon>Vertebrata</taxon>
        <taxon>Euteleostomi</taxon>
        <taxon>Actinopterygii</taxon>
        <taxon>Neopterygii</taxon>
        <taxon>Teleostei</taxon>
        <taxon>Neoteleostei</taxon>
        <taxon>Acanthomorphata</taxon>
        <taxon>Eupercaria</taxon>
        <taxon>Perciformes</taxon>
        <taxon>Notothenioidei</taxon>
        <taxon>Nototheniidae</taxon>
        <taxon>Dissostichus</taxon>
    </lineage>
</organism>
<keyword evidence="3" id="KW-1185">Reference proteome</keyword>
<dbReference type="AlphaFoldDB" id="A0AAD9EYR0"/>
<name>A0AAD9EYR0_DISEL</name>
<keyword evidence="2" id="KW-0808">Transferase</keyword>
<proteinExistence type="predicted"/>
<keyword evidence="1" id="KW-0472">Membrane</keyword>
<accession>A0AAD9EYR0</accession>
<keyword evidence="1" id="KW-0812">Transmembrane</keyword>
<evidence type="ECO:0000313" key="3">
    <source>
        <dbReference type="Proteomes" id="UP001228049"/>
    </source>
</evidence>
<feature type="transmembrane region" description="Helical" evidence="1">
    <location>
        <begin position="69"/>
        <end position="91"/>
    </location>
</feature>
<dbReference type="GO" id="GO:0016301">
    <property type="term" value="F:kinase activity"/>
    <property type="evidence" value="ECO:0007669"/>
    <property type="project" value="UniProtKB-KW"/>
</dbReference>
<comment type="caution">
    <text evidence="2">The sequence shown here is derived from an EMBL/GenBank/DDBJ whole genome shotgun (WGS) entry which is preliminary data.</text>
</comment>
<reference evidence="2" key="1">
    <citation type="submission" date="2023-04" db="EMBL/GenBank/DDBJ databases">
        <title>Chromosome-level genome of Chaenocephalus aceratus.</title>
        <authorList>
            <person name="Park H."/>
        </authorList>
    </citation>
    <scope>NUCLEOTIDE SEQUENCE</scope>
    <source>
        <strain evidence="2">DE</strain>
        <tissue evidence="2">Muscle</tissue>
    </source>
</reference>
<feature type="transmembrane region" description="Helical" evidence="1">
    <location>
        <begin position="103"/>
        <end position="126"/>
    </location>
</feature>
<sequence length="160" mass="17070">MESCQGITGSKKDHVFILLKGSLLLLGNNYASSPVKDFIPHTALGILLLIIAVLLAYAGICRSLSHAQLFSSVCLTVSALWCGSGLVHILVGQGVLQPSELRASLVPGLAAFTLALLVIGGVAIAVKKAVLFITSCQTFTFLKPHRLTVLHHFLILNYLH</sequence>
<feature type="transmembrane region" description="Helical" evidence="1">
    <location>
        <begin position="38"/>
        <end position="57"/>
    </location>
</feature>
<evidence type="ECO:0000313" key="2">
    <source>
        <dbReference type="EMBL" id="KAK1878975.1"/>
    </source>
</evidence>
<dbReference type="EMBL" id="JASDAP010000026">
    <property type="protein sequence ID" value="KAK1878975.1"/>
    <property type="molecule type" value="Genomic_DNA"/>
</dbReference>
<protein>
    <submittedName>
        <fullName evidence="2">Nucleoside diphosphate kinase B</fullName>
    </submittedName>
</protein>
<keyword evidence="1" id="KW-1133">Transmembrane helix</keyword>
<evidence type="ECO:0000256" key="1">
    <source>
        <dbReference type="SAM" id="Phobius"/>
    </source>
</evidence>
<keyword evidence="2" id="KW-0418">Kinase</keyword>
<dbReference type="Proteomes" id="UP001228049">
    <property type="component" value="Unassembled WGS sequence"/>
</dbReference>